<evidence type="ECO:0000256" key="1">
    <source>
        <dbReference type="ARBA" id="ARBA00001613"/>
    </source>
</evidence>
<proteinExistence type="inferred from homology"/>
<evidence type="ECO:0000313" key="7">
    <source>
        <dbReference type="EMBL" id="SUD47482.1"/>
    </source>
</evidence>
<dbReference type="InterPro" id="IPR029058">
    <property type="entry name" value="AB_hydrolase_fold"/>
</dbReference>
<dbReference type="AlphaFoldDB" id="A0A379JG24"/>
<evidence type="ECO:0000313" key="8">
    <source>
        <dbReference type="Proteomes" id="UP000255467"/>
    </source>
</evidence>
<reference evidence="6 9" key="2">
    <citation type="submission" date="2019-07" db="EMBL/GenBank/DDBJ databases">
        <title>Complete Genome Sequence and Methylome Analysis of Nocardia otitidis-caviarum NEB252.</title>
        <authorList>
            <person name="Fomenkov A."/>
            <person name="Anton B.P."/>
            <person name="Vincze T."/>
            <person name="Roberts R.J."/>
        </authorList>
    </citation>
    <scope>NUCLEOTIDE SEQUENCE [LARGE SCALE GENOMIC DNA]</scope>
    <source>
        <strain evidence="6 9">NEB252</strain>
    </source>
</reference>
<dbReference type="GO" id="GO:0047372">
    <property type="term" value="F:monoacylglycerol lipase activity"/>
    <property type="evidence" value="ECO:0007669"/>
    <property type="project" value="UniProtKB-EC"/>
</dbReference>
<organism evidence="7 8">
    <name type="scientific">Nocardia otitidiscaviarum</name>
    <dbReference type="NCBI Taxonomy" id="1823"/>
    <lineage>
        <taxon>Bacteria</taxon>
        <taxon>Bacillati</taxon>
        <taxon>Actinomycetota</taxon>
        <taxon>Actinomycetes</taxon>
        <taxon>Mycobacteriales</taxon>
        <taxon>Nocardiaceae</taxon>
        <taxon>Nocardia</taxon>
    </lineage>
</organism>
<keyword evidence="7" id="KW-0378">Hydrolase</keyword>
<sequence>MTTTETGEFDGKGGRIFWRAWLPDTEPRAVAVIVHGIAEHSGRYEHVGQRLADAGIAAYALDHIGHGQSAGGKANIESMENTADNVETMLGLATERHPELSRFVIGHSMGGLITSYLATRAPLDVTGIVLSAAAIEIEAGNPIQRMLGPLVSRFAPNLGVLKLDSTLISRDPAVVHAYDTDPLVYTGPVVARTGAEMLEATVRVKERLSVLTAPLLVLQGTADGLVAPTSADVLEKGVGSEDLTVIRYEGLYHEVFNEPEQDKVLGDLLEWLEARL</sequence>
<evidence type="ECO:0000256" key="3">
    <source>
        <dbReference type="ARBA" id="ARBA00013254"/>
    </source>
</evidence>
<dbReference type="Pfam" id="PF12146">
    <property type="entry name" value="Hydrolase_4"/>
    <property type="match status" value="1"/>
</dbReference>
<name>A0A379JG24_9NOCA</name>
<comment type="catalytic activity">
    <reaction evidence="1">
        <text>Hydrolyzes glycerol monoesters of long-chain fatty acids.</text>
        <dbReference type="EC" id="3.1.1.23"/>
    </reaction>
</comment>
<evidence type="ECO:0000259" key="5">
    <source>
        <dbReference type="Pfam" id="PF12146"/>
    </source>
</evidence>
<dbReference type="EC" id="3.1.1.23" evidence="3"/>
<dbReference type="STRING" id="1406858.GCA_000710895_00404"/>
<dbReference type="PANTHER" id="PTHR11614">
    <property type="entry name" value="PHOSPHOLIPASE-RELATED"/>
    <property type="match status" value="1"/>
</dbReference>
<feature type="domain" description="Serine aminopeptidase S33" evidence="5">
    <location>
        <begin position="26"/>
        <end position="260"/>
    </location>
</feature>
<protein>
    <recommendedName>
        <fullName evidence="4">Monoacylglycerol lipase</fullName>
        <ecNumber evidence="3">3.1.1.23</ecNumber>
    </recommendedName>
</protein>
<dbReference type="InterPro" id="IPR051044">
    <property type="entry name" value="MAG_DAG_Lipase"/>
</dbReference>
<dbReference type="EMBL" id="CP041695">
    <property type="protein sequence ID" value="QDP78540.1"/>
    <property type="molecule type" value="Genomic_DNA"/>
</dbReference>
<dbReference type="Gene3D" id="3.40.50.1820">
    <property type="entry name" value="alpha/beta hydrolase"/>
    <property type="match status" value="1"/>
</dbReference>
<dbReference type="Proteomes" id="UP000255467">
    <property type="component" value="Unassembled WGS sequence"/>
</dbReference>
<evidence type="ECO:0000256" key="2">
    <source>
        <dbReference type="ARBA" id="ARBA00008645"/>
    </source>
</evidence>
<dbReference type="GeneID" id="80332159"/>
<dbReference type="KEGG" id="nod:FOH10_07100"/>
<accession>A0A379JG24</accession>
<dbReference type="EMBL" id="UGRY01000003">
    <property type="protein sequence ID" value="SUD47482.1"/>
    <property type="molecule type" value="Genomic_DNA"/>
</dbReference>
<dbReference type="InterPro" id="IPR022742">
    <property type="entry name" value="Hydrolase_4"/>
</dbReference>
<dbReference type="Proteomes" id="UP000317039">
    <property type="component" value="Chromosome"/>
</dbReference>
<evidence type="ECO:0000256" key="4">
    <source>
        <dbReference type="ARBA" id="ARBA00071261"/>
    </source>
</evidence>
<dbReference type="FunFam" id="3.40.50.1820:FF:000117">
    <property type="entry name" value="Monoglyceride lipase, putative"/>
    <property type="match status" value="1"/>
</dbReference>
<gene>
    <name evidence="7" type="primary">ytpA</name>
    <name evidence="6" type="ORF">FOH10_07100</name>
    <name evidence="7" type="ORF">NCTC1934_04793</name>
</gene>
<dbReference type="OrthoDB" id="9806902at2"/>
<comment type="similarity">
    <text evidence="2">Belongs to the AB hydrolase superfamily.</text>
</comment>
<reference evidence="7 8" key="1">
    <citation type="submission" date="2018-06" db="EMBL/GenBank/DDBJ databases">
        <authorList>
            <consortium name="Pathogen Informatics"/>
            <person name="Doyle S."/>
        </authorList>
    </citation>
    <scope>NUCLEOTIDE SEQUENCE [LARGE SCALE GENOMIC DNA]</scope>
    <source>
        <strain evidence="7 8">NCTC1934</strain>
    </source>
</reference>
<dbReference type="SUPFAM" id="SSF53474">
    <property type="entry name" value="alpha/beta-Hydrolases"/>
    <property type="match status" value="1"/>
</dbReference>
<evidence type="ECO:0000313" key="9">
    <source>
        <dbReference type="Proteomes" id="UP000317039"/>
    </source>
</evidence>
<dbReference type="RefSeq" id="WP_039811848.1">
    <property type="nucleotide sequence ID" value="NZ_CP041695.1"/>
</dbReference>
<evidence type="ECO:0000313" key="6">
    <source>
        <dbReference type="EMBL" id="QDP78540.1"/>
    </source>
</evidence>
<keyword evidence="8" id="KW-1185">Reference proteome</keyword>